<name>A0A9W6J0U4_9HYPH</name>
<sequence length="177" mass="18881">MTTFPPVSSVITIQGEEEPIAIGFSAVAAYHGQAALAMLAVTFQALKTAIALLSPEAPPRRDDISIVSGHPGPGVRDAFEFVARAVTRGAYAVDRSLPEARLAPGFDISYSFRITIGGRTAELALRSDALPERFFSLNFTPDRSTDENAELSRLKRAIAADVLAGPAHALFDVRIVS</sequence>
<gene>
    <name evidence="1" type="ORF">GCM10008179_09660</name>
</gene>
<organism evidence="1 2">
    <name type="scientific">Hansschlegelia plantiphila</name>
    <dbReference type="NCBI Taxonomy" id="374655"/>
    <lineage>
        <taxon>Bacteria</taxon>
        <taxon>Pseudomonadati</taxon>
        <taxon>Pseudomonadota</taxon>
        <taxon>Alphaproteobacteria</taxon>
        <taxon>Hyphomicrobiales</taxon>
        <taxon>Methylopilaceae</taxon>
        <taxon>Hansschlegelia</taxon>
    </lineage>
</organism>
<evidence type="ECO:0000313" key="2">
    <source>
        <dbReference type="Proteomes" id="UP001143372"/>
    </source>
</evidence>
<evidence type="ECO:0000313" key="1">
    <source>
        <dbReference type="EMBL" id="GLK67328.1"/>
    </source>
</evidence>
<dbReference type="RefSeq" id="WP_271167573.1">
    <property type="nucleotide sequence ID" value="NZ_BSFI01000004.1"/>
</dbReference>
<keyword evidence="2" id="KW-1185">Reference proteome</keyword>
<dbReference type="Proteomes" id="UP001143372">
    <property type="component" value="Unassembled WGS sequence"/>
</dbReference>
<reference evidence="1" key="2">
    <citation type="submission" date="2023-01" db="EMBL/GenBank/DDBJ databases">
        <authorList>
            <person name="Sun Q."/>
            <person name="Evtushenko L."/>
        </authorList>
    </citation>
    <scope>NUCLEOTIDE SEQUENCE</scope>
    <source>
        <strain evidence="1">VKM B-2347</strain>
    </source>
</reference>
<comment type="caution">
    <text evidence="1">The sequence shown here is derived from an EMBL/GenBank/DDBJ whole genome shotgun (WGS) entry which is preliminary data.</text>
</comment>
<accession>A0A9W6J0U4</accession>
<dbReference type="AlphaFoldDB" id="A0A9W6J0U4"/>
<reference evidence="1" key="1">
    <citation type="journal article" date="2014" name="Int. J. Syst. Evol. Microbiol.">
        <title>Complete genome sequence of Corynebacterium casei LMG S-19264T (=DSM 44701T), isolated from a smear-ripened cheese.</title>
        <authorList>
            <consortium name="US DOE Joint Genome Institute (JGI-PGF)"/>
            <person name="Walter F."/>
            <person name="Albersmeier A."/>
            <person name="Kalinowski J."/>
            <person name="Ruckert C."/>
        </authorList>
    </citation>
    <scope>NUCLEOTIDE SEQUENCE</scope>
    <source>
        <strain evidence="1">VKM B-2347</strain>
    </source>
</reference>
<proteinExistence type="predicted"/>
<dbReference type="EMBL" id="BSFI01000004">
    <property type="protein sequence ID" value="GLK67328.1"/>
    <property type="molecule type" value="Genomic_DNA"/>
</dbReference>
<protein>
    <submittedName>
        <fullName evidence="1">Uncharacterized protein</fullName>
    </submittedName>
</protein>